<dbReference type="EMBL" id="OZ021743">
    <property type="protein sequence ID" value="CAK9329262.1"/>
    <property type="molecule type" value="Genomic_DNA"/>
</dbReference>
<proteinExistence type="predicted"/>
<dbReference type="Proteomes" id="UP001642487">
    <property type="component" value="Chromosome 9"/>
</dbReference>
<keyword evidence="2" id="KW-1185">Reference proteome</keyword>
<organism evidence="1 2">
    <name type="scientific">Citrullus colocynthis</name>
    <name type="common">colocynth</name>
    <dbReference type="NCBI Taxonomy" id="252529"/>
    <lineage>
        <taxon>Eukaryota</taxon>
        <taxon>Viridiplantae</taxon>
        <taxon>Streptophyta</taxon>
        <taxon>Embryophyta</taxon>
        <taxon>Tracheophyta</taxon>
        <taxon>Spermatophyta</taxon>
        <taxon>Magnoliopsida</taxon>
        <taxon>eudicotyledons</taxon>
        <taxon>Gunneridae</taxon>
        <taxon>Pentapetalae</taxon>
        <taxon>rosids</taxon>
        <taxon>fabids</taxon>
        <taxon>Cucurbitales</taxon>
        <taxon>Cucurbitaceae</taxon>
        <taxon>Benincaseae</taxon>
        <taxon>Citrullus</taxon>
    </lineage>
</organism>
<gene>
    <name evidence="1" type="ORF">CITCOLO1_LOCUS21705</name>
</gene>
<reference evidence="1 2" key="1">
    <citation type="submission" date="2024-03" db="EMBL/GenBank/DDBJ databases">
        <authorList>
            <person name="Gkanogiannis A."/>
            <person name="Becerra Lopez-Lavalle L."/>
        </authorList>
    </citation>
    <scope>NUCLEOTIDE SEQUENCE [LARGE SCALE GENOMIC DNA]</scope>
</reference>
<sequence length="151" mass="17117">MDGKQLFIRHGGTWDDIKQSYDRGVLKGTRIEGLAVRGTTTGDLQNPVTGRNSSLENFTICPLRSKYMVSSLRFWRCTSLSRIWWTNKLLNTMSMSTNLPDIVLLNISSYPSVSFSLMSRFTTPMCDDNLVTWAGKRSSTAILKFAIYKCK</sequence>
<evidence type="ECO:0000313" key="2">
    <source>
        <dbReference type="Proteomes" id="UP001642487"/>
    </source>
</evidence>
<accession>A0ABP0ZB19</accession>
<protein>
    <submittedName>
        <fullName evidence="1">Uncharacterized protein</fullName>
    </submittedName>
</protein>
<name>A0ABP0ZB19_9ROSI</name>
<evidence type="ECO:0000313" key="1">
    <source>
        <dbReference type="EMBL" id="CAK9329262.1"/>
    </source>
</evidence>